<sequence length="59" mass="6987">MLRIAQHDKLKTCRVTLRVAEHVHSAVPPQALHPLPMPYRSDCIPHNFGHWLLNLERWR</sequence>
<dbReference type="Proteomes" id="UP000266389">
    <property type="component" value="Unassembled WGS sequence"/>
</dbReference>
<proteinExistence type="predicted"/>
<protein>
    <submittedName>
        <fullName evidence="1">Uncharacterized protein</fullName>
    </submittedName>
</protein>
<accession>A0A395LYB2</accession>
<gene>
    <name evidence="1" type="ORF">D0433_13490</name>
</gene>
<reference evidence="1 2" key="1">
    <citation type="journal article" date="2011" name="ISME J.">
        <title>Community ecology of hot spring cyanobacterial mats: predominant populations and their functional potential.</title>
        <authorList>
            <person name="Klatt C.G."/>
            <person name="Wood J.M."/>
            <person name="Rusch D.B."/>
            <person name="Bateson M.M."/>
            <person name="Hamamura N."/>
            <person name="Heidelberg J.F."/>
            <person name="Grossman A.R."/>
            <person name="Bhaya D."/>
            <person name="Cohan F.M."/>
            <person name="Kuhl M."/>
            <person name="Bryant D.A."/>
            <person name="Ward D.M."/>
        </authorList>
    </citation>
    <scope>NUCLEOTIDE SEQUENCE [LARGE SCALE GENOMIC DNA]</scope>
    <source>
        <strain evidence="1">OS</strain>
    </source>
</reference>
<evidence type="ECO:0000313" key="1">
    <source>
        <dbReference type="EMBL" id="RFM23048.1"/>
    </source>
</evidence>
<dbReference type="AlphaFoldDB" id="A0A395LYB2"/>
<organism evidence="1 2">
    <name type="scientific">Candidatus Thermochlorobacter aerophilus</name>
    <dbReference type="NCBI Taxonomy" id="1868324"/>
    <lineage>
        <taxon>Bacteria</taxon>
        <taxon>Pseudomonadati</taxon>
        <taxon>Chlorobiota</taxon>
        <taxon>Chlorobiia</taxon>
        <taxon>Chlorobiales</taxon>
        <taxon>Candidatus Thermochlorobacteriaceae</taxon>
        <taxon>Candidatus Thermochlorobacter</taxon>
    </lineage>
</organism>
<comment type="caution">
    <text evidence="1">The sequence shown here is derived from an EMBL/GenBank/DDBJ whole genome shotgun (WGS) entry which is preliminary data.</text>
</comment>
<dbReference type="EMBL" id="PHFL01000071">
    <property type="protein sequence ID" value="RFM23048.1"/>
    <property type="molecule type" value="Genomic_DNA"/>
</dbReference>
<evidence type="ECO:0000313" key="2">
    <source>
        <dbReference type="Proteomes" id="UP000266389"/>
    </source>
</evidence>
<name>A0A395LYB2_9BACT</name>